<comment type="catalytic activity">
    <reaction evidence="4">
        <text>The enzyme specifically hydrolyzes (1-&gt;4)-beta-D-galactosidic linkages in type I arabinogalactans.</text>
        <dbReference type="EC" id="3.2.1.89"/>
    </reaction>
</comment>
<dbReference type="Gene3D" id="3.20.20.80">
    <property type="entry name" value="Glycosidases"/>
    <property type="match status" value="1"/>
</dbReference>
<gene>
    <name evidence="5" type="ORF">J40TS1_27530</name>
</gene>
<dbReference type="EMBL" id="BOSE01000004">
    <property type="protein sequence ID" value="GIP17111.1"/>
    <property type="molecule type" value="Genomic_DNA"/>
</dbReference>
<dbReference type="RefSeq" id="WP_213516020.1">
    <property type="nucleotide sequence ID" value="NZ_BOSE01000004.1"/>
</dbReference>
<reference evidence="5" key="1">
    <citation type="submission" date="2021-03" db="EMBL/GenBank/DDBJ databases">
        <title>Antimicrobial resistance genes in bacteria isolated from Japanese honey, and their potential for conferring macrolide and lincosamide resistance in the American foulbrood pathogen Paenibacillus larvae.</title>
        <authorList>
            <person name="Okamoto M."/>
            <person name="Kumagai M."/>
            <person name="Kanamori H."/>
            <person name="Takamatsu D."/>
        </authorList>
    </citation>
    <scope>NUCLEOTIDE SEQUENCE</scope>
    <source>
        <strain evidence="5">J40TS1</strain>
    </source>
</reference>
<keyword evidence="6" id="KW-1185">Reference proteome</keyword>
<dbReference type="PANTHER" id="PTHR34983:SF2">
    <property type="entry name" value="ENDO-BETA-1,4-GALACTANASE"/>
    <property type="match status" value="1"/>
</dbReference>
<dbReference type="InterPro" id="IPR017853">
    <property type="entry name" value="GH"/>
</dbReference>
<evidence type="ECO:0000256" key="4">
    <source>
        <dbReference type="RuleBase" id="RU361192"/>
    </source>
</evidence>
<keyword evidence="3 4" id="KW-0326">Glycosidase</keyword>
<dbReference type="AlphaFoldDB" id="A0A919YTP6"/>
<evidence type="ECO:0000313" key="5">
    <source>
        <dbReference type="EMBL" id="GIP17111.1"/>
    </source>
</evidence>
<dbReference type="Pfam" id="PF07745">
    <property type="entry name" value="Glyco_hydro_53"/>
    <property type="match status" value="1"/>
</dbReference>
<dbReference type="EC" id="3.2.1.89" evidence="4"/>
<comment type="caution">
    <text evidence="5">The sequence shown here is derived from an EMBL/GenBank/DDBJ whole genome shotgun (WGS) entry which is preliminary data.</text>
</comment>
<dbReference type="PANTHER" id="PTHR34983">
    <property type="entry name" value="ARABINOGALACTAN ENDO-BETA-1,4-GALACTANASE A"/>
    <property type="match status" value="1"/>
</dbReference>
<organism evidence="5 6">
    <name type="scientific">Paenibacillus montaniterrae</name>
    <dbReference type="NCBI Taxonomy" id="429341"/>
    <lineage>
        <taxon>Bacteria</taxon>
        <taxon>Bacillati</taxon>
        <taxon>Bacillota</taxon>
        <taxon>Bacilli</taxon>
        <taxon>Bacillales</taxon>
        <taxon>Paenibacillaceae</taxon>
        <taxon>Paenibacillus</taxon>
    </lineage>
</organism>
<dbReference type="Proteomes" id="UP000683139">
    <property type="component" value="Unassembled WGS sequence"/>
</dbReference>
<dbReference type="GO" id="GO:0045490">
    <property type="term" value="P:pectin catabolic process"/>
    <property type="evidence" value="ECO:0007669"/>
    <property type="project" value="TreeGrafter"/>
</dbReference>
<accession>A0A919YTP6</accession>
<evidence type="ECO:0000256" key="1">
    <source>
        <dbReference type="ARBA" id="ARBA00010687"/>
    </source>
</evidence>
<evidence type="ECO:0000256" key="3">
    <source>
        <dbReference type="ARBA" id="ARBA00023295"/>
    </source>
</evidence>
<protein>
    <recommendedName>
        <fullName evidence="4">Arabinogalactan endo-beta-1,4-galactanase</fullName>
        <ecNumber evidence="4">3.2.1.89</ecNumber>
    </recommendedName>
</protein>
<sequence>MTIEFIKGADISFVDEIEAEGGAYYENGVQRDVLDILQDSGVNSARLRIWNNPEFDYCNPQKTLMMAKRIKEKGLHFLLDFHYSDYWADPSKQYMPKAWEQLSFEELVQAVEQFTASFIEQLIAQGTAPDMVQVGNEITNGMIWGEGRVDGEHNTPEQWEKLGQLIAAGIRGVQAAAAAGDAAIPVMIHIDRGGDNEGSRYFYDKLVALGIDYDIIGLSYYSWWHGTLEEFSDNMADLAKRYRKPIVVVEVAYPWTMTPPDEQPLIFNKEEWIYPGFPPTVEGQRQWLLELTKRIKAVPDGLGLGFYYWEPCWIPSKPTWSVGHENNWSNLTLFDYKGNKLDSLNAFLEK</sequence>
<dbReference type="SUPFAM" id="SSF51445">
    <property type="entry name" value="(Trans)glycosidases"/>
    <property type="match status" value="1"/>
</dbReference>
<dbReference type="GO" id="GO:0015926">
    <property type="term" value="F:glucosidase activity"/>
    <property type="evidence" value="ECO:0007669"/>
    <property type="project" value="InterPro"/>
</dbReference>
<proteinExistence type="inferred from homology"/>
<evidence type="ECO:0000313" key="6">
    <source>
        <dbReference type="Proteomes" id="UP000683139"/>
    </source>
</evidence>
<comment type="similarity">
    <text evidence="1 4">Belongs to the glycosyl hydrolase 53 family.</text>
</comment>
<keyword evidence="2 4" id="KW-0378">Hydrolase</keyword>
<name>A0A919YTP6_9BACL</name>
<evidence type="ECO:0000256" key="2">
    <source>
        <dbReference type="ARBA" id="ARBA00022801"/>
    </source>
</evidence>
<dbReference type="InterPro" id="IPR011683">
    <property type="entry name" value="Glyco_hydro_53"/>
</dbReference>
<dbReference type="GO" id="GO:0031218">
    <property type="term" value="F:arabinogalactan endo-1,4-beta-galactosidase activity"/>
    <property type="evidence" value="ECO:0007669"/>
    <property type="project" value="UniProtKB-EC"/>
</dbReference>